<name>A0A4U5LRV2_STECR</name>
<feature type="region of interest" description="Disordered" evidence="1">
    <location>
        <begin position="169"/>
        <end position="225"/>
    </location>
</feature>
<evidence type="ECO:0000313" key="2">
    <source>
        <dbReference type="EMBL" id="TKR58733.1"/>
    </source>
</evidence>
<protein>
    <submittedName>
        <fullName evidence="2">Uncharacterized protein</fullName>
    </submittedName>
</protein>
<comment type="caution">
    <text evidence="2">The sequence shown here is derived from an EMBL/GenBank/DDBJ whole genome shotgun (WGS) entry which is preliminary data.</text>
</comment>
<evidence type="ECO:0000256" key="1">
    <source>
        <dbReference type="SAM" id="MobiDB-lite"/>
    </source>
</evidence>
<dbReference type="EMBL" id="AZBU02000013">
    <property type="protein sequence ID" value="TKR58733.1"/>
    <property type="molecule type" value="Genomic_DNA"/>
</dbReference>
<proteinExistence type="predicted"/>
<evidence type="ECO:0000313" key="3">
    <source>
        <dbReference type="Proteomes" id="UP000298663"/>
    </source>
</evidence>
<gene>
    <name evidence="2" type="ORF">L596_030143</name>
</gene>
<accession>A0A4U5LRV2</accession>
<sequence length="225" mass="26676">MTMSESEDDVTLKRGKKTSEMRVHDCKVQITWDDHPHHLDSDEESFDFSRDWYSSYEEEGRDSSPEPYEFDPYAEIRDNEEKERQFYPLRGERADELLNALHHVIPVEEFRLATLEPKRQTRNANKLNYWRDEVKRIRRKLFYSKTGSQRSSRGPMKRPNVPVPIKEPLAKRASLPMAPDGYNNFEDGLEAPMTQMNPEDTTLKPDHQNDSFYNPESDQFLFDKR</sequence>
<reference evidence="2 3" key="2">
    <citation type="journal article" date="2019" name="G3 (Bethesda)">
        <title>Hybrid Assembly of the Genome of the Entomopathogenic Nematode Steinernema carpocapsae Identifies the X-Chromosome.</title>
        <authorList>
            <person name="Serra L."/>
            <person name="Macchietto M."/>
            <person name="Macias-Munoz A."/>
            <person name="McGill C.J."/>
            <person name="Rodriguez I.M."/>
            <person name="Rodriguez B."/>
            <person name="Murad R."/>
            <person name="Mortazavi A."/>
        </authorList>
    </citation>
    <scope>NUCLEOTIDE SEQUENCE [LARGE SCALE GENOMIC DNA]</scope>
    <source>
        <strain evidence="2 3">ALL</strain>
    </source>
</reference>
<dbReference type="AlphaFoldDB" id="A0A4U5LRV2"/>
<feature type="region of interest" description="Disordered" evidence="1">
    <location>
        <begin position="1"/>
        <end position="21"/>
    </location>
</feature>
<keyword evidence="3" id="KW-1185">Reference proteome</keyword>
<reference evidence="2 3" key="1">
    <citation type="journal article" date="2015" name="Genome Biol.">
        <title>Comparative genomics of Steinernema reveals deeply conserved gene regulatory networks.</title>
        <authorList>
            <person name="Dillman A.R."/>
            <person name="Macchietto M."/>
            <person name="Porter C.F."/>
            <person name="Rogers A."/>
            <person name="Williams B."/>
            <person name="Antoshechkin I."/>
            <person name="Lee M.M."/>
            <person name="Goodwin Z."/>
            <person name="Lu X."/>
            <person name="Lewis E.E."/>
            <person name="Goodrich-Blair H."/>
            <person name="Stock S.P."/>
            <person name="Adams B.J."/>
            <person name="Sternberg P.W."/>
            <person name="Mortazavi A."/>
        </authorList>
    </citation>
    <scope>NUCLEOTIDE SEQUENCE [LARGE SCALE GENOMIC DNA]</scope>
    <source>
        <strain evidence="2 3">ALL</strain>
    </source>
</reference>
<dbReference type="Proteomes" id="UP000298663">
    <property type="component" value="Unassembled WGS sequence"/>
</dbReference>
<organism evidence="2 3">
    <name type="scientific">Steinernema carpocapsae</name>
    <name type="common">Entomopathogenic nematode</name>
    <dbReference type="NCBI Taxonomy" id="34508"/>
    <lineage>
        <taxon>Eukaryota</taxon>
        <taxon>Metazoa</taxon>
        <taxon>Ecdysozoa</taxon>
        <taxon>Nematoda</taxon>
        <taxon>Chromadorea</taxon>
        <taxon>Rhabditida</taxon>
        <taxon>Tylenchina</taxon>
        <taxon>Panagrolaimomorpha</taxon>
        <taxon>Strongyloidoidea</taxon>
        <taxon>Steinernematidae</taxon>
        <taxon>Steinernema</taxon>
    </lineage>
</organism>